<keyword evidence="2 5" id="KW-0547">Nucleotide-binding</keyword>
<organism evidence="7 8">
    <name type="scientific">Pseudomonas floridensis</name>
    <dbReference type="NCBI Taxonomy" id="1958950"/>
    <lineage>
        <taxon>Bacteria</taxon>
        <taxon>Pseudomonadati</taxon>
        <taxon>Pseudomonadota</taxon>
        <taxon>Gammaproteobacteria</taxon>
        <taxon>Pseudomonadales</taxon>
        <taxon>Pseudomonadaceae</taxon>
        <taxon>Pseudomonas</taxon>
    </lineage>
</organism>
<dbReference type="Pfam" id="PF00069">
    <property type="entry name" value="Pkinase"/>
    <property type="match status" value="1"/>
</dbReference>
<dbReference type="STRING" id="1958950.BZK31_24260"/>
<evidence type="ECO:0000256" key="5">
    <source>
        <dbReference type="PROSITE-ProRule" id="PRU10141"/>
    </source>
</evidence>
<reference evidence="8" key="1">
    <citation type="submission" date="2017-02" db="EMBL/GenBank/DDBJ databases">
        <title>Pseudomonas floridae sp. nov., a novel pathogenic bacterial species isolated from tomato.</title>
        <authorList>
            <person name="Timilsina S."/>
            <person name="Vallad G.E."/>
            <person name="Jones J.B."/>
        </authorList>
    </citation>
    <scope>NUCLEOTIDE SEQUENCE [LARGE SCALE GENOMIC DNA]</scope>
    <source>
        <strain evidence="8">GEV388</strain>
    </source>
</reference>
<keyword evidence="3 7" id="KW-0418">Kinase</keyword>
<proteinExistence type="predicted"/>
<dbReference type="InterPro" id="IPR017441">
    <property type="entry name" value="Protein_kinase_ATP_BS"/>
</dbReference>
<dbReference type="PROSITE" id="PS00107">
    <property type="entry name" value="PROTEIN_KINASE_ATP"/>
    <property type="match status" value="1"/>
</dbReference>
<protein>
    <submittedName>
        <fullName evidence="7">Serine/threonine protein kinase</fullName>
    </submittedName>
</protein>
<dbReference type="OrthoDB" id="9801841at2"/>
<dbReference type="SMART" id="SM00220">
    <property type="entry name" value="S_TKc"/>
    <property type="match status" value="1"/>
</dbReference>
<dbReference type="PROSITE" id="PS50011">
    <property type="entry name" value="PROTEIN_KINASE_DOM"/>
    <property type="match status" value="1"/>
</dbReference>
<dbReference type="InterPro" id="IPR000719">
    <property type="entry name" value="Prot_kinase_dom"/>
</dbReference>
<dbReference type="InterPro" id="IPR011009">
    <property type="entry name" value="Kinase-like_dom_sf"/>
</dbReference>
<dbReference type="PANTHER" id="PTHR43289:SF6">
    <property type="entry name" value="SERINE_THREONINE-PROTEIN KINASE NEKL-3"/>
    <property type="match status" value="1"/>
</dbReference>
<dbReference type="Proteomes" id="UP000192815">
    <property type="component" value="Unassembled WGS sequence"/>
</dbReference>
<evidence type="ECO:0000313" key="8">
    <source>
        <dbReference type="Proteomes" id="UP000192815"/>
    </source>
</evidence>
<evidence type="ECO:0000256" key="4">
    <source>
        <dbReference type="ARBA" id="ARBA00022840"/>
    </source>
</evidence>
<accession>A0A1X0MZY2</accession>
<evidence type="ECO:0000313" key="7">
    <source>
        <dbReference type="EMBL" id="ORC55773.1"/>
    </source>
</evidence>
<dbReference type="GO" id="GO:0004674">
    <property type="term" value="F:protein serine/threonine kinase activity"/>
    <property type="evidence" value="ECO:0007669"/>
    <property type="project" value="UniProtKB-KW"/>
</dbReference>
<dbReference type="AlphaFoldDB" id="A0A1X0MZY2"/>
<dbReference type="Gene3D" id="3.30.200.20">
    <property type="entry name" value="Phosphorylase Kinase, domain 1"/>
    <property type="match status" value="1"/>
</dbReference>
<evidence type="ECO:0000256" key="3">
    <source>
        <dbReference type="ARBA" id="ARBA00022777"/>
    </source>
</evidence>
<dbReference type="Gene3D" id="1.10.510.10">
    <property type="entry name" value="Transferase(Phosphotransferase) domain 1"/>
    <property type="match status" value="1"/>
</dbReference>
<dbReference type="EMBL" id="MUIO01000110">
    <property type="protein sequence ID" value="ORC55773.1"/>
    <property type="molecule type" value="Genomic_DNA"/>
</dbReference>
<keyword evidence="1" id="KW-0808">Transferase</keyword>
<keyword evidence="7" id="KW-0723">Serine/threonine-protein kinase</keyword>
<sequence>MTTAFNSRAIGHHKMPDLLSGRYRIERLLGAGGMGAVYQARDLLHETVGEPDARVAIKMLNEALAQAPDAGAVLYREFALMRHLHHPNVVRPYAFDIDPDSNRAFMTLELMKGPSLDRLLNRYESGLPWDELQKISIALLSALTHIHEQGVLHGDLKPGNVMLTEKGPQLFDFGLGQPGDGILPGLPRLNRQRLNAWTDRYTAPEVRQGAPLTTQADIYAIARVLFEMAIGRKAFIELSDIESNSSADTSTLKKPSSLPAGCWSVLRLALMDDTHKRRVSARQLLTAFQYTSNNRVWPWT</sequence>
<feature type="binding site" evidence="5">
    <location>
        <position position="58"/>
    </location>
    <ligand>
        <name>ATP</name>
        <dbReference type="ChEBI" id="CHEBI:30616"/>
    </ligand>
</feature>
<dbReference type="SUPFAM" id="SSF56112">
    <property type="entry name" value="Protein kinase-like (PK-like)"/>
    <property type="match status" value="1"/>
</dbReference>
<evidence type="ECO:0000259" key="6">
    <source>
        <dbReference type="PROSITE" id="PS50011"/>
    </source>
</evidence>
<keyword evidence="4 5" id="KW-0067">ATP-binding</keyword>
<feature type="domain" description="Protein kinase" evidence="6">
    <location>
        <begin position="23"/>
        <end position="291"/>
    </location>
</feature>
<dbReference type="PANTHER" id="PTHR43289">
    <property type="entry name" value="MITOGEN-ACTIVATED PROTEIN KINASE KINASE KINASE 20-RELATED"/>
    <property type="match status" value="1"/>
</dbReference>
<evidence type="ECO:0000256" key="2">
    <source>
        <dbReference type="ARBA" id="ARBA00022741"/>
    </source>
</evidence>
<dbReference type="InterPro" id="IPR008271">
    <property type="entry name" value="Ser/Thr_kinase_AS"/>
</dbReference>
<dbReference type="PROSITE" id="PS00108">
    <property type="entry name" value="PROTEIN_KINASE_ST"/>
    <property type="match status" value="1"/>
</dbReference>
<name>A0A1X0MZY2_9PSED</name>
<keyword evidence="8" id="KW-1185">Reference proteome</keyword>
<dbReference type="GO" id="GO:0005524">
    <property type="term" value="F:ATP binding"/>
    <property type="evidence" value="ECO:0007669"/>
    <property type="project" value="UniProtKB-UniRule"/>
</dbReference>
<evidence type="ECO:0000256" key="1">
    <source>
        <dbReference type="ARBA" id="ARBA00022679"/>
    </source>
</evidence>
<gene>
    <name evidence="7" type="ORF">BZK31_24260</name>
</gene>
<dbReference type="CDD" id="cd14014">
    <property type="entry name" value="STKc_PknB_like"/>
    <property type="match status" value="1"/>
</dbReference>
<comment type="caution">
    <text evidence="7">The sequence shown here is derived from an EMBL/GenBank/DDBJ whole genome shotgun (WGS) entry which is preliminary data.</text>
</comment>